<dbReference type="AlphaFoldDB" id="A0A192A2W0"/>
<evidence type="ECO:0000256" key="3">
    <source>
        <dbReference type="SAM" id="SignalP"/>
    </source>
</evidence>
<feature type="compositionally biased region" description="Low complexity" evidence="2">
    <location>
        <begin position="72"/>
        <end position="86"/>
    </location>
</feature>
<dbReference type="Pfam" id="PF11180">
    <property type="entry name" value="DUF2968"/>
    <property type="match status" value="1"/>
</dbReference>
<dbReference type="OrthoDB" id="5952682at2"/>
<evidence type="ECO:0000313" key="5">
    <source>
        <dbReference type="Proteomes" id="UP000078572"/>
    </source>
</evidence>
<dbReference type="RefSeq" id="WP_064806954.1">
    <property type="nucleotide sequence ID" value="NZ_CP016023.1"/>
</dbReference>
<feature type="coiled-coil region" evidence="1">
    <location>
        <begin position="164"/>
        <end position="254"/>
    </location>
</feature>
<gene>
    <name evidence="4" type="ORF">A9Y76_19795</name>
</gene>
<dbReference type="Proteomes" id="UP000078572">
    <property type="component" value="Chromosome 2"/>
</dbReference>
<organism evidence="4 5">
    <name type="scientific">Ralstonia insidiosa</name>
    <dbReference type="NCBI Taxonomy" id="190721"/>
    <lineage>
        <taxon>Bacteria</taxon>
        <taxon>Pseudomonadati</taxon>
        <taxon>Pseudomonadota</taxon>
        <taxon>Betaproteobacteria</taxon>
        <taxon>Burkholderiales</taxon>
        <taxon>Burkholderiaceae</taxon>
        <taxon>Ralstonia</taxon>
    </lineage>
</organism>
<feature type="chain" id="PRO_5044288240" evidence="3">
    <location>
        <begin position="40"/>
        <end position="266"/>
    </location>
</feature>
<dbReference type="EMBL" id="CP016023">
    <property type="protein sequence ID" value="ANJ74810.1"/>
    <property type="molecule type" value="Genomic_DNA"/>
</dbReference>
<accession>A0A192A2W0</accession>
<dbReference type="InterPro" id="IPR021350">
    <property type="entry name" value="DUF2968"/>
</dbReference>
<evidence type="ECO:0000256" key="1">
    <source>
        <dbReference type="SAM" id="Coils"/>
    </source>
</evidence>
<feature type="signal peptide" evidence="3">
    <location>
        <begin position="1"/>
        <end position="39"/>
    </location>
</feature>
<dbReference type="PROSITE" id="PS51257">
    <property type="entry name" value="PROKAR_LIPOPROTEIN"/>
    <property type="match status" value="1"/>
</dbReference>
<evidence type="ECO:0000256" key="2">
    <source>
        <dbReference type="SAM" id="MobiDB-lite"/>
    </source>
</evidence>
<evidence type="ECO:0000313" key="4">
    <source>
        <dbReference type="EMBL" id="ANJ74810.1"/>
    </source>
</evidence>
<sequence>MTTRKQSGKASQQAFQRGLAIAAAVAVMVGGTACTSAVAQSPAAAPTAIAPIAAAAPVPALTATVGQTTATAATSTPAASNSTARAESPASNGAGNSTVLDLQRRMQAHELSELRTTYNGAYGASLLFAQSDLTYYVTLFQQKDLWRVIKTTNEAAAERLYSDFAKQTRTMADLELQRIRLEAQKERSERQIAAQEEKLRGLKTDLDIQRQQQAQAQERQKVARSEADTLDVERRAARARVDELQRQIRALEAQVNAPFNASQRNR</sequence>
<dbReference type="GeneID" id="61528278"/>
<name>A0A192A2W0_9RALS</name>
<dbReference type="STRING" id="190721.ACS15_4200"/>
<proteinExistence type="predicted"/>
<keyword evidence="5" id="KW-1185">Reference proteome</keyword>
<keyword evidence="1" id="KW-0175">Coiled coil</keyword>
<feature type="region of interest" description="Disordered" evidence="2">
    <location>
        <begin position="72"/>
        <end position="97"/>
    </location>
</feature>
<reference evidence="5" key="1">
    <citation type="submission" date="2016-06" db="EMBL/GenBank/DDBJ databases">
        <authorList>
            <person name="Xu Y."/>
            <person name="Nagy A."/>
            <person name="Yan X."/>
            <person name="Kim S.W."/>
            <person name="Haley B."/>
            <person name="Liu N.T."/>
            <person name="Nou X."/>
        </authorList>
    </citation>
    <scope>NUCLEOTIDE SEQUENCE [LARGE SCALE GENOMIC DNA]</scope>
    <source>
        <strain evidence="5">ATCC 49129</strain>
    </source>
</reference>
<protein>
    <submittedName>
        <fullName evidence="4">Uncharacterized protein</fullName>
    </submittedName>
</protein>
<keyword evidence="3" id="KW-0732">Signal</keyword>